<keyword evidence="4" id="KW-0862">Zinc</keyword>
<keyword evidence="5" id="KW-0805">Transcription regulation</keyword>
<comment type="subcellular location">
    <subcellularLocation>
        <location evidence="1">Nucleus</location>
    </subcellularLocation>
</comment>
<evidence type="ECO:0000256" key="1">
    <source>
        <dbReference type="ARBA" id="ARBA00004123"/>
    </source>
</evidence>
<evidence type="ECO:0000256" key="4">
    <source>
        <dbReference type="ARBA" id="ARBA00022833"/>
    </source>
</evidence>
<dbReference type="Proteomes" id="UP000762676">
    <property type="component" value="Unassembled WGS sequence"/>
</dbReference>
<organism evidence="12 13">
    <name type="scientific">Elysia marginata</name>
    <dbReference type="NCBI Taxonomy" id="1093978"/>
    <lineage>
        <taxon>Eukaryota</taxon>
        <taxon>Metazoa</taxon>
        <taxon>Spiralia</taxon>
        <taxon>Lophotrochozoa</taxon>
        <taxon>Mollusca</taxon>
        <taxon>Gastropoda</taxon>
        <taxon>Heterobranchia</taxon>
        <taxon>Euthyneura</taxon>
        <taxon>Panpulmonata</taxon>
        <taxon>Sacoglossa</taxon>
        <taxon>Placobranchoidea</taxon>
        <taxon>Plakobranchidae</taxon>
        <taxon>Elysia</taxon>
    </lineage>
</organism>
<dbReference type="InterPro" id="IPR008906">
    <property type="entry name" value="HATC_C_dom"/>
</dbReference>
<evidence type="ECO:0000256" key="5">
    <source>
        <dbReference type="ARBA" id="ARBA00023015"/>
    </source>
</evidence>
<dbReference type="SMART" id="SM00614">
    <property type="entry name" value="ZnF_BED"/>
    <property type="match status" value="2"/>
</dbReference>
<keyword evidence="8" id="KW-0539">Nucleus</keyword>
<gene>
    <name evidence="12" type="ORF">ElyMa_004445600</name>
</gene>
<dbReference type="GO" id="GO:0046983">
    <property type="term" value="F:protein dimerization activity"/>
    <property type="evidence" value="ECO:0007669"/>
    <property type="project" value="InterPro"/>
</dbReference>
<keyword evidence="13" id="KW-1185">Reference proteome</keyword>
<comment type="caution">
    <text evidence="12">The sequence shown here is derived from an EMBL/GenBank/DDBJ whole genome shotgun (WGS) entry which is preliminary data.</text>
</comment>
<name>A0AAV4HHN0_9GAST</name>
<dbReference type="PROSITE" id="PS50808">
    <property type="entry name" value="ZF_BED"/>
    <property type="match status" value="1"/>
</dbReference>
<keyword evidence="3 9" id="KW-0863">Zinc-finger</keyword>
<keyword evidence="6" id="KW-0238">DNA-binding</keyword>
<dbReference type="Pfam" id="PF05699">
    <property type="entry name" value="Dimer_Tnp_hAT"/>
    <property type="match status" value="1"/>
</dbReference>
<dbReference type="InterPro" id="IPR003656">
    <property type="entry name" value="Znf_BED"/>
</dbReference>
<dbReference type="AlphaFoldDB" id="A0AAV4HHN0"/>
<dbReference type="GO" id="GO:0009791">
    <property type="term" value="P:post-embryonic development"/>
    <property type="evidence" value="ECO:0007669"/>
    <property type="project" value="UniProtKB-ARBA"/>
</dbReference>
<dbReference type="InterPro" id="IPR012337">
    <property type="entry name" value="RNaseH-like_sf"/>
</dbReference>
<dbReference type="PANTHER" id="PTHR46481">
    <property type="entry name" value="ZINC FINGER BED DOMAIN-CONTAINING PROTEIN 4"/>
    <property type="match status" value="1"/>
</dbReference>
<keyword evidence="7" id="KW-0804">Transcription</keyword>
<evidence type="ECO:0000313" key="13">
    <source>
        <dbReference type="Proteomes" id="UP000762676"/>
    </source>
</evidence>
<feature type="compositionally biased region" description="Low complexity" evidence="10">
    <location>
        <begin position="231"/>
        <end position="242"/>
    </location>
</feature>
<feature type="region of interest" description="Disordered" evidence="10">
    <location>
        <begin position="223"/>
        <end position="242"/>
    </location>
</feature>
<evidence type="ECO:0000256" key="2">
    <source>
        <dbReference type="ARBA" id="ARBA00022723"/>
    </source>
</evidence>
<evidence type="ECO:0000256" key="10">
    <source>
        <dbReference type="SAM" id="MobiDB-lite"/>
    </source>
</evidence>
<accession>A0AAV4HHN0</accession>
<evidence type="ECO:0000256" key="7">
    <source>
        <dbReference type="ARBA" id="ARBA00023163"/>
    </source>
</evidence>
<evidence type="ECO:0000256" key="6">
    <source>
        <dbReference type="ARBA" id="ARBA00023125"/>
    </source>
</evidence>
<evidence type="ECO:0000313" key="12">
    <source>
        <dbReference type="EMBL" id="GFR96125.1"/>
    </source>
</evidence>
<dbReference type="InterPro" id="IPR036236">
    <property type="entry name" value="Znf_C2H2_sf"/>
</dbReference>
<keyword evidence="2" id="KW-0479">Metal-binding</keyword>
<dbReference type="GO" id="GO:0003677">
    <property type="term" value="F:DNA binding"/>
    <property type="evidence" value="ECO:0007669"/>
    <property type="project" value="UniProtKB-KW"/>
</dbReference>
<dbReference type="SUPFAM" id="SSF53098">
    <property type="entry name" value="Ribonuclease H-like"/>
    <property type="match status" value="1"/>
</dbReference>
<dbReference type="InterPro" id="IPR052035">
    <property type="entry name" value="ZnF_BED_domain_contain"/>
</dbReference>
<evidence type="ECO:0000256" key="8">
    <source>
        <dbReference type="ARBA" id="ARBA00023242"/>
    </source>
</evidence>
<evidence type="ECO:0000256" key="9">
    <source>
        <dbReference type="PROSITE-ProRule" id="PRU00027"/>
    </source>
</evidence>
<dbReference type="EMBL" id="BMAT01008973">
    <property type="protein sequence ID" value="GFR96125.1"/>
    <property type="molecule type" value="Genomic_DNA"/>
</dbReference>
<sequence length="756" mass="85479">MKKLSPRLVECQLCGSKFRYNNSTSVLRKHVLVKHPDQQDAINNYINNGQSDAKSNHETEAAVSKITANLPNKFGLIEENNDLSHEPCYQVEVSSTANAKSLVLHGNESRKRSREYYRDSEIEDRHECQISLDAEDCGLKRKTVSVVWRFMVKRSPSETSCTLCMKTFRYCKGGTSGMLKHLKLFHAEILERVQAEKLGPTSYSKEKTLTSKLHPTPAKSLCPPSSLNGRAASAPSYSNNKNNSSEIKNLDCIVNLLIKDLYPYSFIETESFQKVLHTLNPKALTPTKKKVEADISILHQKYKNILQMEINEAPGISLSTEVWTYRPRRQYLTVTGHFLSKDWERRTVVLKTVLLDTRTSSDLGTNIAHNLAQILKDWAIHDKVTCIVTDHSEPMAAAVARLKVPHLQCIAHALNLLVETSLKLLIDIENVAERVRGLVDFCDYSADVSQKLNEMQAMEGKESQKLTLDTESDWMSTYRMLKSYLELHSSLRSVLQSEKQNMADLLLLPSELELLSQCLEVLKPFALAVEDMASDDHTALSKSVPILQILQQMMSSHGCPDPSKGDKGPLSILSTELNQQLDHIYNTSVRNDANPLSFTATLLDPRFKTLILKDPEALECVENKLRPLIGTVDSVESESLTTNIATSDIDTDSLWLSFDRTVKKSVCESPVNELHRYYEERQVTRHENPLLYWKAREVSYPELANVVKMVLSIPATCVPSKQVFFGEEKKKTVRRTFLEEKSLDSILFLNTSQITT</sequence>
<reference evidence="12 13" key="1">
    <citation type="journal article" date="2021" name="Elife">
        <title>Chloroplast acquisition without the gene transfer in kleptoplastic sea slugs, Plakobranchus ocellatus.</title>
        <authorList>
            <person name="Maeda T."/>
            <person name="Takahashi S."/>
            <person name="Yoshida T."/>
            <person name="Shimamura S."/>
            <person name="Takaki Y."/>
            <person name="Nagai Y."/>
            <person name="Toyoda A."/>
            <person name="Suzuki Y."/>
            <person name="Arimoto A."/>
            <person name="Ishii H."/>
            <person name="Satoh N."/>
            <person name="Nishiyama T."/>
            <person name="Hasebe M."/>
            <person name="Maruyama T."/>
            <person name="Minagawa J."/>
            <person name="Obokata J."/>
            <person name="Shigenobu S."/>
        </authorList>
    </citation>
    <scope>NUCLEOTIDE SEQUENCE [LARGE SCALE GENOMIC DNA]</scope>
</reference>
<feature type="domain" description="BED-type" evidence="11">
    <location>
        <begin position="142"/>
        <end position="193"/>
    </location>
</feature>
<dbReference type="SUPFAM" id="SSF57667">
    <property type="entry name" value="beta-beta-alpha zinc fingers"/>
    <property type="match status" value="1"/>
</dbReference>
<evidence type="ECO:0000259" key="11">
    <source>
        <dbReference type="PROSITE" id="PS50808"/>
    </source>
</evidence>
<protein>
    <submittedName>
        <fullName evidence="12">Zinc finger BED domain-containing protein 4</fullName>
    </submittedName>
</protein>
<dbReference type="GO" id="GO:0008270">
    <property type="term" value="F:zinc ion binding"/>
    <property type="evidence" value="ECO:0007669"/>
    <property type="project" value="UniProtKB-KW"/>
</dbReference>
<proteinExistence type="predicted"/>
<evidence type="ECO:0000256" key="3">
    <source>
        <dbReference type="ARBA" id="ARBA00022771"/>
    </source>
</evidence>
<dbReference type="PANTHER" id="PTHR46481:SF10">
    <property type="entry name" value="ZINC FINGER BED DOMAIN-CONTAINING PROTEIN 39"/>
    <property type="match status" value="1"/>
</dbReference>
<dbReference type="GO" id="GO:0005634">
    <property type="term" value="C:nucleus"/>
    <property type="evidence" value="ECO:0007669"/>
    <property type="project" value="UniProtKB-SubCell"/>
</dbReference>